<comment type="subcellular location">
    <subcellularLocation>
        <location evidence="1">Peroxisome</location>
    </subcellularLocation>
</comment>
<evidence type="ECO:0000256" key="1">
    <source>
        <dbReference type="ARBA" id="ARBA00004275"/>
    </source>
</evidence>
<evidence type="ECO:0000313" key="5">
    <source>
        <dbReference type="Proteomes" id="UP000297475"/>
    </source>
</evidence>
<evidence type="ECO:0000313" key="4">
    <source>
        <dbReference type="EMBL" id="TGG95211.1"/>
    </source>
</evidence>
<dbReference type="InterPro" id="IPR029045">
    <property type="entry name" value="ClpP/crotonase-like_dom_sf"/>
</dbReference>
<comment type="caution">
    <text evidence="4">The sequence shown here is derived from an EMBL/GenBank/DDBJ whole genome shotgun (WGS) entry which is preliminary data.</text>
</comment>
<dbReference type="RefSeq" id="WP_135480696.1">
    <property type="nucleotide sequence ID" value="NZ_SRMF01000001.1"/>
</dbReference>
<protein>
    <submittedName>
        <fullName evidence="4">Enoyl-CoA hydratase</fullName>
    </submittedName>
</protein>
<dbReference type="GO" id="GO:0004165">
    <property type="term" value="F:delta(3)-delta(2)-enoyl-CoA isomerase activity"/>
    <property type="evidence" value="ECO:0007669"/>
    <property type="project" value="UniProtKB-ARBA"/>
</dbReference>
<organism evidence="4 5">
    <name type="scientific">Natronospirillum operosum</name>
    <dbReference type="NCBI Taxonomy" id="2759953"/>
    <lineage>
        <taxon>Bacteria</taxon>
        <taxon>Pseudomonadati</taxon>
        <taxon>Pseudomonadota</taxon>
        <taxon>Gammaproteobacteria</taxon>
        <taxon>Oceanospirillales</taxon>
        <taxon>Natronospirillaceae</taxon>
        <taxon>Natronospirillum</taxon>
    </lineage>
</organism>
<dbReference type="InterPro" id="IPR051053">
    <property type="entry name" value="ECH/Chromodomain_protein"/>
</dbReference>
<dbReference type="Pfam" id="PF00378">
    <property type="entry name" value="ECH_1"/>
    <property type="match status" value="1"/>
</dbReference>
<dbReference type="EMBL" id="SRMF01000001">
    <property type="protein sequence ID" value="TGG95211.1"/>
    <property type="molecule type" value="Genomic_DNA"/>
</dbReference>
<dbReference type="InterPro" id="IPR001753">
    <property type="entry name" value="Enoyl-CoA_hydra/iso"/>
</dbReference>
<gene>
    <name evidence="4" type="ORF">E4656_01970</name>
</gene>
<keyword evidence="2" id="KW-0576">Peroxisome</keyword>
<proteinExistence type="predicted"/>
<keyword evidence="3" id="KW-0413">Isomerase</keyword>
<dbReference type="PANTHER" id="PTHR43684">
    <property type="match status" value="1"/>
</dbReference>
<accession>A0A4Z0WHQ9</accession>
<keyword evidence="5" id="KW-1185">Reference proteome</keyword>
<dbReference type="CDD" id="cd06558">
    <property type="entry name" value="crotonase-like"/>
    <property type="match status" value="1"/>
</dbReference>
<reference evidence="4 5" key="1">
    <citation type="submission" date="2019-04" db="EMBL/GenBank/DDBJ databases">
        <title>Natronospirillum operosus gen. nov., sp. nov., a haloalkaliphilic satellite isolated from decaying biomass of laboratory culture of cyanobacterium Geitlerinema sp. and proposal of Natronospirillaceae fam. nov. and Saccharospirillaceae fam. nov.</title>
        <authorList>
            <person name="Kevbrin V."/>
            <person name="Boltyanskaya Y."/>
            <person name="Koziaeva V."/>
            <person name="Grouzdev D.S."/>
            <person name="Park M."/>
            <person name="Cho J."/>
        </authorList>
    </citation>
    <scope>NUCLEOTIDE SEQUENCE [LARGE SCALE GENOMIC DNA]</scope>
    <source>
        <strain evidence="4 5">G-116</strain>
    </source>
</reference>
<name>A0A4Z0WHQ9_9GAMM</name>
<evidence type="ECO:0000256" key="3">
    <source>
        <dbReference type="ARBA" id="ARBA00023235"/>
    </source>
</evidence>
<dbReference type="SUPFAM" id="SSF52096">
    <property type="entry name" value="ClpP/crotonase"/>
    <property type="match status" value="1"/>
</dbReference>
<dbReference type="AlphaFoldDB" id="A0A4Z0WHQ9"/>
<dbReference type="PANTHER" id="PTHR43684:SF1">
    <property type="entry name" value="ENOYL-COA DELTA ISOMERASE 2"/>
    <property type="match status" value="1"/>
</dbReference>
<evidence type="ECO:0000256" key="2">
    <source>
        <dbReference type="ARBA" id="ARBA00023140"/>
    </source>
</evidence>
<dbReference type="OrthoDB" id="9797151at2"/>
<dbReference type="Proteomes" id="UP000297475">
    <property type="component" value="Unassembled WGS sequence"/>
</dbReference>
<dbReference type="Gene3D" id="3.90.226.10">
    <property type="entry name" value="2-enoyl-CoA Hydratase, Chain A, domain 1"/>
    <property type="match status" value="1"/>
</dbReference>
<sequence length="247" mass="26640">MTDAIIASRDGAVLTLRFNRPDKKNAITQAMYSTLADELEAAATDDRVRVVVFAGQADCFTAGNDLKDFMAGVQDFASSPVLRFLRTAAAFPKPMLAGVNGHAVGIGTTLLLHCDLVCLGTEARLQLPFVSLGLVPEFASSLILPRMVGYPKAAEWLLTGQPFGAEAALEAGMVNRVAASEGVDTVVAEWAQSLAEQPPEALQAARRLMRAPTQAETLQAIENEAEVFAERLQSREFQQRVAAFFKR</sequence>